<reference evidence="5 6" key="1">
    <citation type="journal article" date="2016" name="Proc. Natl. Acad. Sci. U.S.A.">
        <title>Comparative genomics of biotechnologically important yeasts.</title>
        <authorList>
            <person name="Riley R."/>
            <person name="Haridas S."/>
            <person name="Wolfe K.H."/>
            <person name="Lopes M.R."/>
            <person name="Hittinger C.T."/>
            <person name="Goeker M."/>
            <person name="Salamov A.A."/>
            <person name="Wisecaver J.H."/>
            <person name="Long T.M."/>
            <person name="Calvey C.H."/>
            <person name="Aerts A.L."/>
            <person name="Barry K.W."/>
            <person name="Choi C."/>
            <person name="Clum A."/>
            <person name="Coughlan A.Y."/>
            <person name="Deshpande S."/>
            <person name="Douglass A.P."/>
            <person name="Hanson S.J."/>
            <person name="Klenk H.-P."/>
            <person name="LaButti K.M."/>
            <person name="Lapidus A."/>
            <person name="Lindquist E.A."/>
            <person name="Lipzen A.M."/>
            <person name="Meier-Kolthoff J.P."/>
            <person name="Ohm R.A."/>
            <person name="Otillar R.P."/>
            <person name="Pangilinan J.L."/>
            <person name="Peng Y."/>
            <person name="Rokas A."/>
            <person name="Rosa C.A."/>
            <person name="Scheuner C."/>
            <person name="Sibirny A.A."/>
            <person name="Slot J.C."/>
            <person name="Stielow J.B."/>
            <person name="Sun H."/>
            <person name="Kurtzman C.P."/>
            <person name="Blackwell M."/>
            <person name="Grigoriev I.V."/>
            <person name="Jeffries T.W."/>
        </authorList>
    </citation>
    <scope>NUCLEOTIDE SEQUENCE [LARGE SCALE GENOMIC DNA]</scope>
    <source>
        <strain evidence="5 6">NRRL Y-2026</strain>
    </source>
</reference>
<accession>A0A1E3ND91</accession>
<dbReference type="AlphaFoldDB" id="A0A1E3ND91"/>
<dbReference type="Pfam" id="PF10280">
    <property type="entry name" value="Med11"/>
    <property type="match status" value="1"/>
</dbReference>
<keyword evidence="4" id="KW-0805">Transcription regulation</keyword>
<dbReference type="GO" id="GO:0006357">
    <property type="term" value="P:regulation of transcription by RNA polymerase II"/>
    <property type="evidence" value="ECO:0007669"/>
    <property type="project" value="InterPro"/>
</dbReference>
<dbReference type="GO" id="GO:0016592">
    <property type="term" value="C:mediator complex"/>
    <property type="evidence" value="ECO:0007669"/>
    <property type="project" value="InterPro"/>
</dbReference>
<dbReference type="RefSeq" id="XP_019015200.1">
    <property type="nucleotide sequence ID" value="XM_019164916.1"/>
</dbReference>
<keyword evidence="3 4" id="KW-0539">Nucleus</keyword>
<keyword evidence="6" id="KW-1185">Reference proteome</keyword>
<dbReference type="OrthoDB" id="5418434at2759"/>
<comment type="similarity">
    <text evidence="2 4">Belongs to the Mediator complex subunit 11 family.</text>
</comment>
<dbReference type="Gene3D" id="1.10.287.3490">
    <property type="match status" value="1"/>
</dbReference>
<proteinExistence type="inferred from homology"/>
<evidence type="ECO:0000256" key="1">
    <source>
        <dbReference type="ARBA" id="ARBA00004123"/>
    </source>
</evidence>
<comment type="subunit">
    <text evidence="4">Component of the Mediator complex.</text>
</comment>
<comment type="subcellular location">
    <subcellularLocation>
        <location evidence="1 4">Nucleus</location>
    </subcellularLocation>
</comment>
<dbReference type="GeneID" id="30181603"/>
<dbReference type="Proteomes" id="UP000094455">
    <property type="component" value="Unassembled WGS sequence"/>
</dbReference>
<dbReference type="EMBL" id="KV454009">
    <property type="protein sequence ID" value="ODQ44087.1"/>
    <property type="molecule type" value="Genomic_DNA"/>
</dbReference>
<evidence type="ECO:0000256" key="3">
    <source>
        <dbReference type="ARBA" id="ARBA00023242"/>
    </source>
</evidence>
<comment type="function">
    <text evidence="4">Component of the Mediator complex, a coactivator involved in the regulated transcription of nearly all RNA polymerase II-dependent genes. Mediator functions as a bridge to convey information from gene-specific regulatory proteins to the basal RNA polymerase II transcription machinery. Mediator is recruited to promoters by direct interactions with regulatory proteins and serves as a scaffold for the assembly of a functional pre-initiation complex with RNA polymerase II and the general transcription factors.</text>
</comment>
<evidence type="ECO:0000313" key="6">
    <source>
        <dbReference type="Proteomes" id="UP000094455"/>
    </source>
</evidence>
<keyword evidence="4" id="KW-0804">Transcription</keyword>
<evidence type="ECO:0000256" key="2">
    <source>
        <dbReference type="ARBA" id="ARBA00008186"/>
    </source>
</evidence>
<keyword evidence="4" id="KW-0010">Activator</keyword>
<dbReference type="GO" id="GO:0003712">
    <property type="term" value="F:transcription coregulator activity"/>
    <property type="evidence" value="ECO:0007669"/>
    <property type="project" value="InterPro"/>
</dbReference>
<dbReference type="InterPro" id="IPR019404">
    <property type="entry name" value="Mediator_Med11"/>
</dbReference>
<protein>
    <recommendedName>
        <fullName evidence="4">Mediator of RNA polymerase II transcription subunit 11</fullName>
    </recommendedName>
    <alternativeName>
        <fullName evidence="4">Mediator complex subunit 11</fullName>
    </alternativeName>
</protein>
<organism evidence="5 6">
    <name type="scientific">Pichia membranifaciens NRRL Y-2026</name>
    <dbReference type="NCBI Taxonomy" id="763406"/>
    <lineage>
        <taxon>Eukaryota</taxon>
        <taxon>Fungi</taxon>
        <taxon>Dikarya</taxon>
        <taxon>Ascomycota</taxon>
        <taxon>Saccharomycotina</taxon>
        <taxon>Pichiomycetes</taxon>
        <taxon>Pichiales</taxon>
        <taxon>Pichiaceae</taxon>
        <taxon>Pichia</taxon>
    </lineage>
</organism>
<evidence type="ECO:0000313" key="5">
    <source>
        <dbReference type="EMBL" id="ODQ44087.1"/>
    </source>
</evidence>
<evidence type="ECO:0000256" key="4">
    <source>
        <dbReference type="RuleBase" id="RU364147"/>
    </source>
</evidence>
<sequence length="116" mass="13025">MASTGEQTDTEYVRERLDAIQETEQRLVSFLGTFAEVMEKVEETHVELLDKEAGAGDGDGDGETVQQLMSRCYEDLSFASVHLRRELKLLEVKLPLPAGLSKKASDVNNEKLRRLL</sequence>
<name>A0A1E3ND91_9ASCO</name>
<gene>
    <name evidence="4" type="primary">MED11</name>
    <name evidence="5" type="ORF">PICMEDRAFT_74925</name>
</gene>